<sequence>MDMVYASLNRRTGVLGEPTNEVSEVLGVLWAHTTPEDGLEHASGRSEWDRVDLLICLLTLDPAAPGYLSVTHRADALLRRCHAASPLMRHRYLPPEAPTHPRR</sequence>
<comment type="caution">
    <text evidence="1">The sequence shown here is derived from an EMBL/GenBank/DDBJ whole genome shotgun (WGS) entry which is preliminary data.</text>
</comment>
<accession>A0ABW6LQS6</accession>
<dbReference type="RefSeq" id="WP_358289811.1">
    <property type="nucleotide sequence ID" value="NZ_JBEYGJ010000040.1"/>
</dbReference>
<proteinExistence type="predicted"/>
<reference evidence="1 2" key="1">
    <citation type="submission" date="2024-10" db="EMBL/GenBank/DDBJ databases">
        <title>The Natural Products Discovery Center: Release of the First 8490 Sequenced Strains for Exploring Actinobacteria Biosynthetic Diversity.</title>
        <authorList>
            <person name="Kalkreuter E."/>
            <person name="Kautsar S.A."/>
            <person name="Yang D."/>
            <person name="Bader C.D."/>
            <person name="Teijaro C.N."/>
            <person name="Fluegel L."/>
            <person name="Davis C.M."/>
            <person name="Simpson J.R."/>
            <person name="Lauterbach L."/>
            <person name="Steele A.D."/>
            <person name="Gui C."/>
            <person name="Meng S."/>
            <person name="Li G."/>
            <person name="Viehrig K."/>
            <person name="Ye F."/>
            <person name="Su P."/>
            <person name="Kiefer A.F."/>
            <person name="Nichols A."/>
            <person name="Cepeda A.J."/>
            <person name="Yan W."/>
            <person name="Fan B."/>
            <person name="Jiang Y."/>
            <person name="Adhikari A."/>
            <person name="Zheng C.-J."/>
            <person name="Schuster L."/>
            <person name="Cowan T.M."/>
            <person name="Smanski M.J."/>
            <person name="Chevrette M.G."/>
            <person name="De Carvalho L.P.S."/>
            <person name="Shen B."/>
        </authorList>
    </citation>
    <scope>NUCLEOTIDE SEQUENCE [LARGE SCALE GENOMIC DNA]</scope>
    <source>
        <strain evidence="1 2">NPDC007066</strain>
    </source>
</reference>
<evidence type="ECO:0000313" key="2">
    <source>
        <dbReference type="Proteomes" id="UP001601288"/>
    </source>
</evidence>
<dbReference type="Proteomes" id="UP001601288">
    <property type="component" value="Unassembled WGS sequence"/>
</dbReference>
<name>A0ABW6LQS6_9ACTN</name>
<organism evidence="1 2">
    <name type="scientific">Streptomyces massasporeus</name>
    <dbReference type="NCBI Taxonomy" id="67324"/>
    <lineage>
        <taxon>Bacteria</taxon>
        <taxon>Bacillati</taxon>
        <taxon>Actinomycetota</taxon>
        <taxon>Actinomycetes</taxon>
        <taxon>Kitasatosporales</taxon>
        <taxon>Streptomycetaceae</taxon>
        <taxon>Streptomyces</taxon>
    </lineage>
</organism>
<protein>
    <submittedName>
        <fullName evidence="1">Uncharacterized protein</fullName>
    </submittedName>
</protein>
<keyword evidence="2" id="KW-1185">Reference proteome</keyword>
<dbReference type="EMBL" id="JBIAFP010000035">
    <property type="protein sequence ID" value="MFE9230506.1"/>
    <property type="molecule type" value="Genomic_DNA"/>
</dbReference>
<evidence type="ECO:0000313" key="1">
    <source>
        <dbReference type="EMBL" id="MFE9230506.1"/>
    </source>
</evidence>
<gene>
    <name evidence="1" type="ORF">ACFYM3_39185</name>
</gene>